<dbReference type="EMBL" id="HBHX01007685">
    <property type="protein sequence ID" value="CAE0103601.1"/>
    <property type="molecule type" value="Transcribed_RNA"/>
</dbReference>
<dbReference type="InterPro" id="IPR036598">
    <property type="entry name" value="GOLD_dom_sf"/>
</dbReference>
<feature type="domain" description="GOLD" evidence="2">
    <location>
        <begin position="23"/>
        <end position="116"/>
    </location>
</feature>
<dbReference type="PROSITE" id="PS50866">
    <property type="entry name" value="GOLD"/>
    <property type="match status" value="1"/>
</dbReference>
<gene>
    <name evidence="3" type="ORF">HERI1096_LOCUS4259</name>
</gene>
<proteinExistence type="predicted"/>
<feature type="coiled-coil region" evidence="1">
    <location>
        <begin position="131"/>
        <end position="179"/>
    </location>
</feature>
<accession>A0A7S3AFZ2</accession>
<dbReference type="AlphaFoldDB" id="A0A7S3AFZ2"/>
<protein>
    <recommendedName>
        <fullName evidence="2">GOLD domain-containing protein</fullName>
    </recommendedName>
</protein>
<organism evidence="3">
    <name type="scientific">Haptolina ericina</name>
    <dbReference type="NCBI Taxonomy" id="156174"/>
    <lineage>
        <taxon>Eukaryota</taxon>
        <taxon>Haptista</taxon>
        <taxon>Haptophyta</taxon>
        <taxon>Prymnesiophyceae</taxon>
        <taxon>Prymnesiales</taxon>
        <taxon>Prymnesiaceae</taxon>
        <taxon>Haptolina</taxon>
    </lineage>
</organism>
<dbReference type="Gene3D" id="2.60.120.680">
    <property type="entry name" value="GOLD domain"/>
    <property type="match status" value="1"/>
</dbReference>
<keyword evidence="1" id="KW-0175">Coiled coil</keyword>
<dbReference type="SUPFAM" id="SSF101576">
    <property type="entry name" value="Supernatant protein factor (SPF), C-terminal domain"/>
    <property type="match status" value="1"/>
</dbReference>
<dbReference type="InterPro" id="IPR009038">
    <property type="entry name" value="GOLD_dom"/>
</dbReference>
<evidence type="ECO:0000256" key="1">
    <source>
        <dbReference type="SAM" id="Coils"/>
    </source>
</evidence>
<evidence type="ECO:0000259" key="2">
    <source>
        <dbReference type="PROSITE" id="PS50866"/>
    </source>
</evidence>
<sequence>MDNWPFNRLHARGPCSLLLQVERPCVLLYRFHAAAYDIQFQVRAWHTAVVSNGGDTSNGSDVNSKGRGSGWYLLMSKRASAHSGHVALLQEGRYTVDFDNSHAFFRRKEIDFMLQLLPLEEWERCEGAAQREQLEASVGKFRARAKQLKDLIEQSEVRLTEVRAEEAHLIATLAEARQEKERNGVWLKEARGALKHMAEDQAKSQRGFAFGQR</sequence>
<evidence type="ECO:0000313" key="3">
    <source>
        <dbReference type="EMBL" id="CAE0103601.1"/>
    </source>
</evidence>
<name>A0A7S3AFZ2_9EUKA</name>
<reference evidence="3" key="1">
    <citation type="submission" date="2021-01" db="EMBL/GenBank/DDBJ databases">
        <authorList>
            <person name="Corre E."/>
            <person name="Pelletier E."/>
            <person name="Niang G."/>
            <person name="Scheremetjew M."/>
            <person name="Finn R."/>
            <person name="Kale V."/>
            <person name="Holt S."/>
            <person name="Cochrane G."/>
            <person name="Meng A."/>
            <person name="Brown T."/>
            <person name="Cohen L."/>
        </authorList>
    </citation>
    <scope>NUCLEOTIDE SEQUENCE</scope>
    <source>
        <strain evidence="3">CCMP281</strain>
    </source>
</reference>